<evidence type="ECO:0000313" key="2">
    <source>
        <dbReference type="EMBL" id="VVM47056.1"/>
    </source>
</evidence>
<accession>A0A5E6PTQ6</accession>
<dbReference type="PROSITE" id="PS51257">
    <property type="entry name" value="PROKAR_LIPOPROTEIN"/>
    <property type="match status" value="1"/>
</dbReference>
<feature type="signal peptide" evidence="1">
    <location>
        <begin position="1"/>
        <end position="21"/>
    </location>
</feature>
<dbReference type="AlphaFoldDB" id="A0A5E6PTQ6"/>
<dbReference type="Proteomes" id="UP000326953">
    <property type="component" value="Unassembled WGS sequence"/>
</dbReference>
<evidence type="ECO:0008006" key="4">
    <source>
        <dbReference type="Google" id="ProtNLM"/>
    </source>
</evidence>
<protein>
    <recommendedName>
        <fullName evidence="4">Spore coat protein U domain-containing protein</fullName>
    </recommendedName>
</protein>
<keyword evidence="1" id="KW-0732">Signal</keyword>
<name>A0A5E6PTQ6_PSEFL</name>
<reference evidence="2 3" key="1">
    <citation type="submission" date="2019-09" db="EMBL/GenBank/DDBJ databases">
        <authorList>
            <person name="Chandra G."/>
            <person name="Truman W A."/>
        </authorList>
    </citation>
    <scope>NUCLEOTIDE SEQUENCE [LARGE SCALE GENOMIC DNA]</scope>
    <source>
        <strain evidence="2">PS662</strain>
    </source>
</reference>
<gene>
    <name evidence="2" type="ORF">PS662_00585</name>
</gene>
<feature type="chain" id="PRO_5022810685" description="Spore coat protein U domain-containing protein" evidence="1">
    <location>
        <begin position="22"/>
        <end position="125"/>
    </location>
</feature>
<evidence type="ECO:0000313" key="3">
    <source>
        <dbReference type="Proteomes" id="UP000326953"/>
    </source>
</evidence>
<dbReference type="EMBL" id="CABVHK010000002">
    <property type="protein sequence ID" value="VVM47056.1"/>
    <property type="molecule type" value="Genomic_DNA"/>
</dbReference>
<sequence length="125" mass="13062" precursor="true">MKVLIAFSFAGLFLASQTSVACTSIRDTYSGTVPANTDVIAQGPFTITGANGCRQANISSTITAVGAGSPPDLYIDKLTDSTWTKVAGGTGNTASVLGTLGTYRIRHSNTLTVDRQYSGSTRYSR</sequence>
<proteinExistence type="predicted"/>
<organism evidence="2 3">
    <name type="scientific">Pseudomonas fluorescens</name>
    <dbReference type="NCBI Taxonomy" id="294"/>
    <lineage>
        <taxon>Bacteria</taxon>
        <taxon>Pseudomonadati</taxon>
        <taxon>Pseudomonadota</taxon>
        <taxon>Gammaproteobacteria</taxon>
        <taxon>Pseudomonadales</taxon>
        <taxon>Pseudomonadaceae</taxon>
        <taxon>Pseudomonas</taxon>
    </lineage>
</organism>
<evidence type="ECO:0000256" key="1">
    <source>
        <dbReference type="SAM" id="SignalP"/>
    </source>
</evidence>